<dbReference type="EMBL" id="JAAXLS010000045">
    <property type="protein sequence ID" value="NKQ57955.1"/>
    <property type="molecule type" value="Genomic_DNA"/>
</dbReference>
<protein>
    <recommendedName>
        <fullName evidence="6">Secreted protein</fullName>
    </recommendedName>
</protein>
<evidence type="ECO:0000256" key="2">
    <source>
        <dbReference type="SAM" id="Phobius"/>
    </source>
</evidence>
<reference evidence="4 5" key="1">
    <citation type="submission" date="2020-04" db="EMBL/GenBank/DDBJ databases">
        <title>Novel species.</title>
        <authorList>
            <person name="Teo W.F.A."/>
            <person name="Lipun K."/>
            <person name="Srisuk N."/>
            <person name="Duangmal K."/>
        </authorList>
    </citation>
    <scope>NUCLEOTIDE SEQUENCE [LARGE SCALE GENOMIC DNA]</scope>
    <source>
        <strain evidence="4 5">K13G38</strain>
    </source>
</reference>
<evidence type="ECO:0000313" key="5">
    <source>
        <dbReference type="Proteomes" id="UP000715441"/>
    </source>
</evidence>
<feature type="transmembrane region" description="Helical" evidence="2">
    <location>
        <begin position="34"/>
        <end position="55"/>
    </location>
</feature>
<feature type="chain" id="PRO_5046089687" description="Secreted protein" evidence="3">
    <location>
        <begin position="21"/>
        <end position="89"/>
    </location>
</feature>
<sequence length="89" mass="9043">MCAGTTLLALLASGTGVAGATETVNADTDTSFGLLGPVGLVAVVLGVLGMALGALRHRRKAQAVEPQPAEPSAEETTRPSLTPYRQPPF</sequence>
<comment type="caution">
    <text evidence="4">The sequence shown here is derived from an EMBL/GenBank/DDBJ whole genome shotgun (WGS) entry which is preliminary data.</text>
</comment>
<feature type="signal peptide" evidence="3">
    <location>
        <begin position="1"/>
        <end position="20"/>
    </location>
</feature>
<evidence type="ECO:0000256" key="3">
    <source>
        <dbReference type="SAM" id="SignalP"/>
    </source>
</evidence>
<gene>
    <name evidence="4" type="ORF">HFP15_34350</name>
</gene>
<keyword evidence="2" id="KW-0472">Membrane</keyword>
<keyword evidence="5" id="KW-1185">Reference proteome</keyword>
<evidence type="ECO:0008006" key="6">
    <source>
        <dbReference type="Google" id="ProtNLM"/>
    </source>
</evidence>
<feature type="region of interest" description="Disordered" evidence="1">
    <location>
        <begin position="60"/>
        <end position="89"/>
    </location>
</feature>
<keyword evidence="3" id="KW-0732">Signal</keyword>
<accession>A0ABX1JHS5</accession>
<evidence type="ECO:0000313" key="4">
    <source>
        <dbReference type="EMBL" id="NKQ57955.1"/>
    </source>
</evidence>
<keyword evidence="2" id="KW-0812">Transmembrane</keyword>
<evidence type="ECO:0000256" key="1">
    <source>
        <dbReference type="SAM" id="MobiDB-lite"/>
    </source>
</evidence>
<dbReference type="Proteomes" id="UP000715441">
    <property type="component" value="Unassembled WGS sequence"/>
</dbReference>
<organism evidence="4 5">
    <name type="scientific">Amycolatopsis acididurans</name>
    <dbReference type="NCBI Taxonomy" id="2724524"/>
    <lineage>
        <taxon>Bacteria</taxon>
        <taxon>Bacillati</taxon>
        <taxon>Actinomycetota</taxon>
        <taxon>Actinomycetes</taxon>
        <taxon>Pseudonocardiales</taxon>
        <taxon>Pseudonocardiaceae</taxon>
        <taxon>Amycolatopsis</taxon>
    </lineage>
</organism>
<keyword evidence="2" id="KW-1133">Transmembrane helix</keyword>
<name>A0ABX1JHS5_9PSEU</name>
<proteinExistence type="predicted"/>